<name>A0A177TR95_9BASI</name>
<dbReference type="PANTHER" id="PTHR12710">
    <property type="entry name" value="NUCLEAR PROTEIN LOCALIZATION 4"/>
    <property type="match status" value="1"/>
</dbReference>
<dbReference type="PROSITE" id="PS51495">
    <property type="entry name" value="GLUE"/>
    <property type="match status" value="1"/>
</dbReference>
<feature type="region of interest" description="Disordered" evidence="4">
    <location>
        <begin position="776"/>
        <end position="882"/>
    </location>
</feature>
<evidence type="ECO:0000256" key="4">
    <source>
        <dbReference type="SAM" id="MobiDB-lite"/>
    </source>
</evidence>
<dbReference type="Proteomes" id="UP000077521">
    <property type="component" value="Unassembled WGS sequence"/>
</dbReference>
<dbReference type="Pfam" id="PF05020">
    <property type="entry name" value="zf-NPL4"/>
    <property type="match status" value="1"/>
</dbReference>
<feature type="compositionally biased region" description="Pro residues" evidence="4">
    <location>
        <begin position="737"/>
        <end position="747"/>
    </location>
</feature>
<evidence type="ECO:0000313" key="5">
    <source>
        <dbReference type="EMBL" id="KAE8260480.1"/>
    </source>
</evidence>
<dbReference type="GO" id="GO:0043130">
    <property type="term" value="F:ubiquitin binding"/>
    <property type="evidence" value="ECO:0007669"/>
    <property type="project" value="InterPro"/>
</dbReference>
<keyword evidence="6" id="KW-1185">Reference proteome</keyword>
<dbReference type="GO" id="GO:0031965">
    <property type="term" value="C:nuclear membrane"/>
    <property type="evidence" value="ECO:0007669"/>
    <property type="project" value="UniProtKB-SubCell"/>
</dbReference>
<dbReference type="EMBL" id="LWDF02000009">
    <property type="protein sequence ID" value="KAE8260480.1"/>
    <property type="molecule type" value="Genomic_DNA"/>
</dbReference>
<accession>A0A177TR95</accession>
<dbReference type="GO" id="GO:0048471">
    <property type="term" value="C:perinuclear region of cytoplasm"/>
    <property type="evidence" value="ECO:0007669"/>
    <property type="project" value="UniProtKB-SubCell"/>
</dbReference>
<dbReference type="InterPro" id="IPR007716">
    <property type="entry name" value="NPL4_Zn-bd_put"/>
</dbReference>
<dbReference type="InterPro" id="IPR007717">
    <property type="entry name" value="NPL4_C"/>
</dbReference>
<sequence length="906" mass="96464">MLVRVRSKDGIFRIQVESTDDAGVLIAKALETTENADPATLTFSNQPRGGEMPAESLRGKTLGELGIAHGHLLYAAYETKAGDAAGADVSNNVAPSAPIPAAPALAAADAGSTTPSSAKPASIAPAAADKRKRVNAWETVKEDAVDVYLENLDGKILRPKDVKFCRHGDKAMCDYCMPLEPYDATYHAEHKIKHLSFHAYLRQKDVLTNSTSKGSSYIPPLDPASYQVQTPCPSGSHPPWPGGICSKCQPSAITLLRQNYRMVDHVEFASASLVENLLGFWRKTGQQRFGFLLGRYEPYTVTNEATEVAAGGAGAATGKKIAGVPLGIKAVVEAIHEPPQEGEIDGLTLGIPWNEQSHIEALAKKCVVQAEGFAKGLGCQFLGMIYTDLTPADPTFEDKSLVGKVLPKRHKDSFFLSGNEVTFAAHVQLANLSPSRFSRTGYFNSKFVTCVLSGTAPGAADPADEESGTADQVEWGSIDVRAYQVSEQAMALVQADLVEASVKPNVMRLKQSADKERYVPEVFYRYKNQYNIEVKESAKPTFPVEYLLVNVTHGFPNNPAPLFLSSEFAIENRPGLHDQSSDRALAIINKALQGAELHPLGAVDAKGKGKADDGTMEVRTRLVTALSDWHLFAFLASNGLLQEDDINALANVVASHDPGPALDALLRTPGWQTLVAFAREQPSGSGGGTAGGYGGINDDEDADLAAAIRASMAGVSGPDVGEQSPPRRSEPVAAPAPVAPASPPMRSIPPATSRNVEPDPFMYDGAEDFEIDEDDDDIFHDQDDDDDVNMASSRRIDPDDSDVQISAVRTATARPGVSAPSTSNRGQGVGRSGARAEDAILVDDEEDVYASARSSTQLHGGHAAPEVLMPEDDPAASGSGDAKVCPHCTFHNSLSASDCDICGLPL</sequence>
<gene>
    <name evidence="5" type="ORF">A4X13_0g290</name>
</gene>
<dbReference type="PANTHER" id="PTHR12710:SF0">
    <property type="entry name" value="NUCLEAR PROTEIN LOCALIZATION PROTEIN 4 HOMOLOG"/>
    <property type="match status" value="1"/>
</dbReference>
<dbReference type="InterPro" id="IPR029071">
    <property type="entry name" value="Ubiquitin-like_domsf"/>
</dbReference>
<reference evidence="5" key="2">
    <citation type="journal article" date="2019" name="IMA Fungus">
        <title>Genome sequencing and comparison of five Tilletia species to identify candidate genes for the detection of regulated species infecting wheat.</title>
        <authorList>
            <person name="Nguyen H.D.T."/>
            <person name="Sultana T."/>
            <person name="Kesanakurti P."/>
            <person name="Hambleton S."/>
        </authorList>
    </citation>
    <scope>NUCLEOTIDE SEQUENCE</scope>
    <source>
        <strain evidence="5">DAOMC 236416</strain>
    </source>
</reference>
<feature type="compositionally biased region" description="Acidic residues" evidence="4">
    <location>
        <begin position="776"/>
        <end position="788"/>
    </location>
</feature>
<evidence type="ECO:0000256" key="2">
    <source>
        <dbReference type="ARBA" id="ARBA00004556"/>
    </source>
</evidence>
<proteinExistence type="predicted"/>
<comment type="caution">
    <text evidence="5">The sequence shown here is derived from an EMBL/GenBank/DDBJ whole genome shotgun (WGS) entry which is preliminary data.</text>
</comment>
<evidence type="ECO:0000256" key="1">
    <source>
        <dbReference type="ARBA" id="ARBA00004335"/>
    </source>
</evidence>
<dbReference type="GO" id="GO:0006511">
    <property type="term" value="P:ubiquitin-dependent protein catabolic process"/>
    <property type="evidence" value="ECO:0007669"/>
    <property type="project" value="InterPro"/>
</dbReference>
<dbReference type="InterPro" id="IPR021648">
    <property type="entry name" value="GLUE_dom"/>
</dbReference>
<dbReference type="SUPFAM" id="SSF54236">
    <property type="entry name" value="Ubiquitin-like"/>
    <property type="match status" value="1"/>
</dbReference>
<dbReference type="CDD" id="cd08061">
    <property type="entry name" value="MPN_NPL4"/>
    <property type="match status" value="1"/>
</dbReference>
<organism evidence="5 6">
    <name type="scientific">Tilletia indica</name>
    <dbReference type="NCBI Taxonomy" id="43049"/>
    <lineage>
        <taxon>Eukaryota</taxon>
        <taxon>Fungi</taxon>
        <taxon>Dikarya</taxon>
        <taxon>Basidiomycota</taxon>
        <taxon>Ustilaginomycotina</taxon>
        <taxon>Exobasidiomycetes</taxon>
        <taxon>Tilletiales</taxon>
        <taxon>Tilletiaceae</taxon>
        <taxon>Tilletia</taxon>
    </lineage>
</organism>
<comment type="subcellular location">
    <subcellularLocation>
        <location evidence="2">Cytoplasm</location>
        <location evidence="2">Perinuclear region</location>
    </subcellularLocation>
    <subcellularLocation>
        <location evidence="1">Nucleus membrane</location>
        <topology evidence="1">Peripheral membrane protein</topology>
        <orientation evidence="1">Cytoplasmic side</orientation>
    </subcellularLocation>
</comment>
<dbReference type="GO" id="GO:0031625">
    <property type="term" value="F:ubiquitin protein ligase binding"/>
    <property type="evidence" value="ECO:0007669"/>
    <property type="project" value="TreeGrafter"/>
</dbReference>
<evidence type="ECO:0000256" key="3">
    <source>
        <dbReference type="ARBA" id="ARBA00019709"/>
    </source>
</evidence>
<dbReference type="GO" id="GO:0032266">
    <property type="term" value="F:phosphatidylinositol-3-phosphate binding"/>
    <property type="evidence" value="ECO:0007669"/>
    <property type="project" value="InterPro"/>
</dbReference>
<protein>
    <recommendedName>
        <fullName evidence="3">Nuclear protein localization protein 4</fullName>
    </recommendedName>
</protein>
<dbReference type="Pfam" id="PF05021">
    <property type="entry name" value="NPL4"/>
    <property type="match status" value="1"/>
</dbReference>
<dbReference type="InterPro" id="IPR016563">
    <property type="entry name" value="Npl4"/>
</dbReference>
<feature type="region of interest" description="Disordered" evidence="4">
    <location>
        <begin position="714"/>
        <end position="760"/>
    </location>
</feature>
<evidence type="ECO:0000313" key="6">
    <source>
        <dbReference type="Proteomes" id="UP000077521"/>
    </source>
</evidence>
<dbReference type="Gene3D" id="3.10.20.90">
    <property type="entry name" value="Phosphatidylinositol 3-kinase Catalytic Subunit, Chain A, domain 1"/>
    <property type="match status" value="1"/>
</dbReference>
<dbReference type="AlphaFoldDB" id="A0A177TR95"/>
<reference evidence="5" key="1">
    <citation type="submission" date="2016-04" db="EMBL/GenBank/DDBJ databases">
        <authorList>
            <person name="Nguyen H.D."/>
            <person name="Samba Siva P."/>
            <person name="Cullis J."/>
            <person name="Levesque C.A."/>
            <person name="Hambleton S."/>
        </authorList>
    </citation>
    <scope>NUCLEOTIDE SEQUENCE</scope>
    <source>
        <strain evidence="5">DAOMC 236416</strain>
    </source>
</reference>